<keyword evidence="2" id="KW-1185">Reference proteome</keyword>
<evidence type="ECO:0000313" key="1">
    <source>
        <dbReference type="EMBL" id="KAJ8682203.1"/>
    </source>
</evidence>
<dbReference type="Proteomes" id="UP001239111">
    <property type="component" value="Chromosome 1"/>
</dbReference>
<dbReference type="EMBL" id="CM056741">
    <property type="protein sequence ID" value="KAJ8682203.1"/>
    <property type="molecule type" value="Genomic_DNA"/>
</dbReference>
<accession>A0ACC2PGK7</accession>
<sequence>MIQLGEGCGISLMMPHILETSGQKGEGAMELQKDADAVDIGREKVPDTESREIRSLASESSIESELTVKTLTNSPASIEPASVRLSKFVNNLMLHESSQQLRNLQTSSSCSRLCYVILERQDFSTGLHTGHSQDLRQEGFSKFYCIICKIDLKCKSTYEKHSSKHSVEYSSKNECSNENHLKSHSETAEPKDFCCDVCGVSCVRKDFLMEHIKLHSTVPRLLYCDTCKKGFPSRWKMVNHLHSHSTVKSFPCKLCGAKFKKGESFKLHSESRTLESTSCKVCHKIFRSKNSLLAHMKQHHKGGKLFSCEVCKRIFEIEEEFEKQEKKIHQTQLLYECDTCGKAFTEKKTLRKHMRVHENVKAFKCKVCAKDFRYRGNLKTHSMQHTGEWIVFCKICDKGFPHSDNLEKHVRTHTGEKPHPCDICDVLQSGNHDVEKNDPPRRIESPIDEPLTTECEAFAEDCLKDEKLRIMEVKMNDSGSERFDSDNDGATISELDIDAVDIDCKMTLEDSFERRMIERSTSNSLKVEFEAKTDRSLEDNKPDFLAEGHEEFTPTSCCPAVCGPTEMQNAITSSHI</sequence>
<reference evidence="1" key="1">
    <citation type="submission" date="2023-04" db="EMBL/GenBank/DDBJ databases">
        <title>A chromosome-level genome assembly of the parasitoid wasp Eretmocerus hayati.</title>
        <authorList>
            <person name="Zhong Y."/>
            <person name="Liu S."/>
            <person name="Liu Y."/>
        </authorList>
    </citation>
    <scope>NUCLEOTIDE SEQUENCE</scope>
    <source>
        <strain evidence="1">ZJU_SS_LIU_2023</strain>
    </source>
</reference>
<name>A0ACC2PGK7_9HYME</name>
<evidence type="ECO:0000313" key="2">
    <source>
        <dbReference type="Proteomes" id="UP001239111"/>
    </source>
</evidence>
<feature type="non-terminal residue" evidence="1">
    <location>
        <position position="576"/>
    </location>
</feature>
<gene>
    <name evidence="1" type="ORF">QAD02_017995</name>
</gene>
<organism evidence="1 2">
    <name type="scientific">Eretmocerus hayati</name>
    <dbReference type="NCBI Taxonomy" id="131215"/>
    <lineage>
        <taxon>Eukaryota</taxon>
        <taxon>Metazoa</taxon>
        <taxon>Ecdysozoa</taxon>
        <taxon>Arthropoda</taxon>
        <taxon>Hexapoda</taxon>
        <taxon>Insecta</taxon>
        <taxon>Pterygota</taxon>
        <taxon>Neoptera</taxon>
        <taxon>Endopterygota</taxon>
        <taxon>Hymenoptera</taxon>
        <taxon>Apocrita</taxon>
        <taxon>Proctotrupomorpha</taxon>
        <taxon>Chalcidoidea</taxon>
        <taxon>Aphelinidae</taxon>
        <taxon>Aphelininae</taxon>
        <taxon>Eretmocerus</taxon>
    </lineage>
</organism>
<protein>
    <submittedName>
        <fullName evidence="1">Uncharacterized protein</fullName>
    </submittedName>
</protein>
<comment type="caution">
    <text evidence="1">The sequence shown here is derived from an EMBL/GenBank/DDBJ whole genome shotgun (WGS) entry which is preliminary data.</text>
</comment>
<proteinExistence type="predicted"/>